<name>E8U599_DEIML</name>
<reference evidence="1 2" key="1">
    <citation type="journal article" date="2011" name="Stand. Genomic Sci.">
        <title>Complete genome sequence of Deinococcus maricopensis type strain (LB-34).</title>
        <authorList>
            <person name="Pukall R."/>
            <person name="Zeytun A."/>
            <person name="Lucas S."/>
            <person name="Lapidus A."/>
            <person name="Hammon N."/>
            <person name="Deshpande S."/>
            <person name="Nolan M."/>
            <person name="Cheng J.F."/>
            <person name="Pitluck S."/>
            <person name="Liolios K."/>
            <person name="Pagani I."/>
            <person name="Mikhailova N."/>
            <person name="Ivanova N."/>
            <person name="Mavromatis K."/>
            <person name="Pati A."/>
            <person name="Tapia R."/>
            <person name="Han C."/>
            <person name="Goodwin L."/>
            <person name="Chen A."/>
            <person name="Palaniappan K."/>
            <person name="Land M."/>
            <person name="Hauser L."/>
            <person name="Chang Y.J."/>
            <person name="Jeffries C.D."/>
            <person name="Brambilla E.M."/>
            <person name="Rohde M."/>
            <person name="Goker M."/>
            <person name="Detter J.C."/>
            <person name="Woyke T."/>
            <person name="Bristow J."/>
            <person name="Eisen J.A."/>
            <person name="Markowitz V."/>
            <person name="Hugenholtz P."/>
            <person name="Kyrpides N.C."/>
            <person name="Klenk H.P."/>
        </authorList>
    </citation>
    <scope>NUCLEOTIDE SEQUENCE [LARGE SCALE GENOMIC DNA]</scope>
    <source>
        <strain evidence="2">DSM 21211 / LMG 22137 / NRRL B-23946 / LB-34</strain>
    </source>
</reference>
<dbReference type="KEGG" id="dmr:Deima_0579"/>
<gene>
    <name evidence="1" type="ordered locus">Deima_0579</name>
</gene>
<evidence type="ECO:0000313" key="1">
    <source>
        <dbReference type="EMBL" id="ADV66238.1"/>
    </source>
</evidence>
<dbReference type="STRING" id="709986.Deima_0579"/>
<reference evidence="2" key="2">
    <citation type="submission" date="2011-01" db="EMBL/GenBank/DDBJ databases">
        <title>The complete genome of Deinococcus maricopensis DSM 21211.</title>
        <authorList>
            <consortium name="US DOE Joint Genome Institute (JGI-PGF)"/>
            <person name="Lucas S."/>
            <person name="Copeland A."/>
            <person name="Lapidus A."/>
            <person name="Goodwin L."/>
            <person name="Pitluck S."/>
            <person name="Kyrpides N."/>
            <person name="Mavromatis K."/>
            <person name="Pagani I."/>
            <person name="Ivanova N."/>
            <person name="Ovchinnikova G."/>
            <person name="Zeytun A."/>
            <person name="Detter J.C."/>
            <person name="Han C."/>
            <person name="Land M."/>
            <person name="Hauser L."/>
            <person name="Markowitz V."/>
            <person name="Cheng J.-F."/>
            <person name="Hugenholtz P."/>
            <person name="Woyke T."/>
            <person name="Wu D."/>
            <person name="Pukall R."/>
            <person name="Gehrich-Schroeter G."/>
            <person name="Brambilla E."/>
            <person name="Klenk H.-P."/>
            <person name="Eisen J.A."/>
        </authorList>
    </citation>
    <scope>NUCLEOTIDE SEQUENCE [LARGE SCALE GENOMIC DNA]</scope>
    <source>
        <strain evidence="2">DSM 21211 / LMG 22137 / NRRL B-23946 / LB-34</strain>
    </source>
</reference>
<dbReference type="HOGENOM" id="CLU_1330125_0_0_0"/>
<protein>
    <submittedName>
        <fullName evidence="1">Uncharacterized protein</fullName>
    </submittedName>
</protein>
<evidence type="ECO:0000313" key="2">
    <source>
        <dbReference type="Proteomes" id="UP000008635"/>
    </source>
</evidence>
<accession>E8U599</accession>
<sequence>MTEHLHGRVRKILDLAASGKLADEDAAQLLGALHPRLAPEGDAVTHVLALARTPDFGPDLIAGLLTDRALPGARRPPRPPGPPSWNGIDDFVDRVTTSVEGALDFALDGRRGGKRGTPGRPGTTLRVEVEDSHGNDYRLNLPLALAEHAPRLLPPAALGAIERAGLNEHALTLLLSSQPAPGEILSANLDDGTEVRLVVQ</sequence>
<dbReference type="AlphaFoldDB" id="E8U599"/>
<dbReference type="eggNOG" id="ENOG50330BD">
    <property type="taxonomic scope" value="Bacteria"/>
</dbReference>
<organism evidence="1 2">
    <name type="scientific">Deinococcus maricopensis (strain DSM 21211 / LMG 22137 / NRRL B-23946 / LB-34)</name>
    <dbReference type="NCBI Taxonomy" id="709986"/>
    <lineage>
        <taxon>Bacteria</taxon>
        <taxon>Thermotogati</taxon>
        <taxon>Deinococcota</taxon>
        <taxon>Deinococci</taxon>
        <taxon>Deinococcales</taxon>
        <taxon>Deinococcaceae</taxon>
        <taxon>Deinococcus</taxon>
    </lineage>
</organism>
<proteinExistence type="predicted"/>
<dbReference type="RefSeq" id="WP_013555743.1">
    <property type="nucleotide sequence ID" value="NC_014958.1"/>
</dbReference>
<dbReference type="Proteomes" id="UP000008635">
    <property type="component" value="Chromosome"/>
</dbReference>
<keyword evidence="2" id="KW-1185">Reference proteome</keyword>
<dbReference type="EMBL" id="CP002454">
    <property type="protein sequence ID" value="ADV66238.1"/>
    <property type="molecule type" value="Genomic_DNA"/>
</dbReference>